<feature type="binding site" evidence="21">
    <location>
        <position position="723"/>
    </location>
    <ligand>
        <name>ATP</name>
        <dbReference type="ChEBI" id="CHEBI:30616"/>
    </ligand>
</feature>
<dbReference type="AlphaFoldDB" id="A0A438HA31"/>
<evidence type="ECO:0000313" key="25">
    <source>
        <dbReference type="Proteomes" id="UP000288805"/>
    </source>
</evidence>
<dbReference type="PANTHER" id="PTHR48053">
    <property type="entry name" value="LEUCINE RICH REPEAT FAMILY PROTEIN, EXPRESSED"/>
    <property type="match status" value="1"/>
</dbReference>
<keyword evidence="17 24" id="KW-0675">Receptor</keyword>
<evidence type="ECO:0000256" key="5">
    <source>
        <dbReference type="ARBA" id="ARBA00022527"/>
    </source>
</evidence>
<dbReference type="InterPro" id="IPR001245">
    <property type="entry name" value="Ser-Thr/Tyr_kinase_cat_dom"/>
</dbReference>
<name>A0A438HA31_VITVI</name>
<evidence type="ECO:0000256" key="3">
    <source>
        <dbReference type="ARBA" id="ARBA00012513"/>
    </source>
</evidence>
<keyword evidence="8" id="KW-0808">Transferase</keyword>
<dbReference type="InterPro" id="IPR032675">
    <property type="entry name" value="LRR_dom_sf"/>
</dbReference>
<comment type="catalytic activity">
    <reaction evidence="20">
        <text>L-seryl-[protein] + ATP = O-phospho-L-seryl-[protein] + ADP + H(+)</text>
        <dbReference type="Rhea" id="RHEA:17989"/>
        <dbReference type="Rhea" id="RHEA-COMP:9863"/>
        <dbReference type="Rhea" id="RHEA-COMP:11604"/>
        <dbReference type="ChEBI" id="CHEBI:15378"/>
        <dbReference type="ChEBI" id="CHEBI:29999"/>
        <dbReference type="ChEBI" id="CHEBI:30616"/>
        <dbReference type="ChEBI" id="CHEBI:83421"/>
        <dbReference type="ChEBI" id="CHEBI:456216"/>
        <dbReference type="EC" id="2.7.11.1"/>
    </reaction>
</comment>
<evidence type="ECO:0000256" key="9">
    <source>
        <dbReference type="ARBA" id="ARBA00022692"/>
    </source>
</evidence>
<dbReference type="Pfam" id="PF23598">
    <property type="entry name" value="LRR_14"/>
    <property type="match status" value="2"/>
</dbReference>
<dbReference type="SMART" id="SM00365">
    <property type="entry name" value="LRR_SD22"/>
    <property type="match status" value="4"/>
</dbReference>
<evidence type="ECO:0000256" key="22">
    <source>
        <dbReference type="SAM" id="Phobius"/>
    </source>
</evidence>
<dbReference type="Gene3D" id="1.10.510.10">
    <property type="entry name" value="Transferase(Phosphotransferase) domain 1"/>
    <property type="match status" value="1"/>
</dbReference>
<keyword evidence="7" id="KW-0433">Leucine-rich repeat</keyword>
<keyword evidence="13 24" id="KW-0418">Kinase</keyword>
<keyword evidence="12 21" id="KW-0547">Nucleotide-binding</keyword>
<keyword evidence="18" id="KW-0325">Glycoprotein</keyword>
<evidence type="ECO:0000256" key="11">
    <source>
        <dbReference type="ARBA" id="ARBA00022737"/>
    </source>
</evidence>
<evidence type="ECO:0000256" key="20">
    <source>
        <dbReference type="ARBA" id="ARBA00048679"/>
    </source>
</evidence>
<keyword evidence="10" id="KW-0732">Signal</keyword>
<proteinExistence type="predicted"/>
<evidence type="ECO:0000256" key="2">
    <source>
        <dbReference type="ARBA" id="ARBA00004479"/>
    </source>
</evidence>
<comment type="caution">
    <text evidence="24">The sequence shown here is derived from an EMBL/GenBank/DDBJ whole genome shotgun (WGS) entry which is preliminary data.</text>
</comment>
<dbReference type="InterPro" id="IPR011009">
    <property type="entry name" value="Kinase-like_dom_sf"/>
</dbReference>
<sequence>MTVRGIEGRLYKLALRLSLILLKLIALRSLKLESLSSTPTFGNETDKLALLVFKNHLADVPNGRVTVLRLEGQSLAGSLPPIGNLTFLRELVLSNNNLQGYIPTDIGLLRRLQHLNLSTNSLQGEIPVELTNCSNLITVDLTRNNLTGQIPFNFGHMSKLLILGLGRNSLTGIIPFTLGNLSSLQQLSMAFNHLEGGIPHDLGRLKSLKILYLGVNNLSGMIPSSLYNLSSAIELVFTANRLSGNFMSNMRFSLPQLRRFAIAQNQFIGIIPDTLSNISGLELLDVGENYLTGQVPGGLGVLKDLYWLRLESNKLGRGMSGDLNFLDSFTNTSSLRFIGLYRNNFGGVLPNSIFNLSLQHLTLGDNRISGNIPGDIGNLINLTTFGVAQNDFTGVIPTSIGKLQNLRQLELSWNRLSGLLPSSLGNLSQLYYLNMSHNNLEGNIPASLRNCQNMEILILDNNKLSGSVPANLIGQLNQLRSLYLQKNLLTGSFPADVGELKNLNELLVSDNKLSGEIPMELGNCLVLEYLDMARNSFLGNIPLSFGFLRGIRFLDLSHNNLSGTIPKELEHLSALLSLNLSYNYLEGEVPSGGVFKNVSGISITGNKKLCGGISQLQLPACSDIESGKNGKGKHLSIKIIIAISITGVSCLALIVASVLLYGRKKTSMKSSSTPLGYGHLRVTYQELLKATGGFSSSNLIGMGSFGSVYKGILSQDKTPVAVKVLNLQRRGAAKSFMAECMVLRKIQHRNLLSIITSCSSVDHKGSEFKALVFEYMPNASLDNWLHHESRSLSFRERLDIAIDLAYALDYLHHQCQTPIVHGDLKPSNVLLDADMVAHVGDFGLAKFLPDANEILSGDQSNSGLMMGSIGYVAPEYGIGGLVSPQGDVYSYGILLLEMFTGKRPTEDMFSDGLSLHNLSKMAFPERVMEIVDSNLVGELDEDRMYHCLVSIARIGVACSEESASDRMDIKDVVIELNIIKCILGQESMGRDIRMQSAGKGPSLQVAGDYIQSPTSEGHNLEVEGSKLRWFLTSYWELNIRRELVLSNNHMHGTIPSDIGLFRRMRHLNLSTNSLQGEIPVELANCSNLRTMDLTRNNLTGQIPFHFGHMSKLLILRLGRNSLTGVIPFTLGNLSSLQQLSVAFNHLEGGIPHDLSHLKCLKYLYLDVNNLSGTIPPSLYNWSSAIEFYVSGNNLSGNFTPNVRFNFPQLCKFGIAANHFTGIIPDTLSNISGLEHLDVGENYLTGQVPDSLGVLKDLNRVEP</sequence>
<keyword evidence="15 22" id="KW-1133">Transmembrane helix</keyword>
<dbReference type="Pfam" id="PF07714">
    <property type="entry name" value="PK_Tyr_Ser-Thr"/>
    <property type="match status" value="1"/>
</dbReference>
<evidence type="ECO:0000256" key="14">
    <source>
        <dbReference type="ARBA" id="ARBA00022840"/>
    </source>
</evidence>
<evidence type="ECO:0000256" key="8">
    <source>
        <dbReference type="ARBA" id="ARBA00022679"/>
    </source>
</evidence>
<keyword evidence="6" id="KW-0597">Phosphoprotein</keyword>
<evidence type="ECO:0000256" key="7">
    <source>
        <dbReference type="ARBA" id="ARBA00022614"/>
    </source>
</evidence>
<dbReference type="FunFam" id="1.10.510.10:FF:000358">
    <property type="entry name" value="Putative leucine-rich repeat receptor-like serine/threonine-protein kinase"/>
    <property type="match status" value="1"/>
</dbReference>
<evidence type="ECO:0000256" key="6">
    <source>
        <dbReference type="ARBA" id="ARBA00022553"/>
    </source>
</evidence>
<evidence type="ECO:0000256" key="1">
    <source>
        <dbReference type="ARBA" id="ARBA00004162"/>
    </source>
</evidence>
<feature type="domain" description="Protein kinase" evidence="23">
    <location>
        <begin position="694"/>
        <end position="978"/>
    </location>
</feature>
<dbReference type="Pfam" id="PF13855">
    <property type="entry name" value="LRR_8"/>
    <property type="match status" value="1"/>
</dbReference>
<dbReference type="PANTHER" id="PTHR48053:SF162">
    <property type="entry name" value="LRR RECEPTOR-LIKE KINASE"/>
    <property type="match status" value="1"/>
</dbReference>
<evidence type="ECO:0000259" key="23">
    <source>
        <dbReference type="PROSITE" id="PS50011"/>
    </source>
</evidence>
<keyword evidence="5" id="KW-0723">Serine/threonine-protein kinase</keyword>
<dbReference type="Gene3D" id="3.30.200.20">
    <property type="entry name" value="Phosphorylase Kinase, domain 1"/>
    <property type="match status" value="1"/>
</dbReference>
<dbReference type="FunFam" id="3.80.10.10:FF:000095">
    <property type="entry name" value="LRR receptor-like serine/threonine-protein kinase GSO1"/>
    <property type="match status" value="2"/>
</dbReference>
<dbReference type="InterPro" id="IPR000719">
    <property type="entry name" value="Prot_kinase_dom"/>
</dbReference>
<dbReference type="SMART" id="SM00369">
    <property type="entry name" value="LRR_TYP"/>
    <property type="match status" value="11"/>
</dbReference>
<dbReference type="InterPro" id="IPR051716">
    <property type="entry name" value="Plant_RL_S/T_kinase"/>
</dbReference>
<dbReference type="FunFam" id="3.80.10.10:FF:000288">
    <property type="entry name" value="LRR receptor-like serine/threonine-protein kinase EFR"/>
    <property type="match status" value="1"/>
</dbReference>
<evidence type="ECO:0000256" key="19">
    <source>
        <dbReference type="ARBA" id="ARBA00047899"/>
    </source>
</evidence>
<protein>
    <recommendedName>
        <fullName evidence="3">non-specific serine/threonine protein kinase</fullName>
        <ecNumber evidence="3">2.7.11.1</ecNumber>
    </recommendedName>
</protein>
<evidence type="ECO:0000256" key="12">
    <source>
        <dbReference type="ARBA" id="ARBA00022741"/>
    </source>
</evidence>
<dbReference type="GO" id="GO:0005524">
    <property type="term" value="F:ATP binding"/>
    <property type="evidence" value="ECO:0007669"/>
    <property type="project" value="UniProtKB-UniRule"/>
</dbReference>
<keyword evidence="4" id="KW-1003">Cell membrane</keyword>
<dbReference type="Pfam" id="PF00560">
    <property type="entry name" value="LRR_1"/>
    <property type="match status" value="4"/>
</dbReference>
<dbReference type="InterPro" id="IPR001611">
    <property type="entry name" value="Leu-rich_rpt"/>
</dbReference>
<dbReference type="PROSITE" id="PS50011">
    <property type="entry name" value="PROTEIN_KINASE_DOM"/>
    <property type="match status" value="1"/>
</dbReference>
<comment type="catalytic activity">
    <reaction evidence="19">
        <text>L-threonyl-[protein] + ATP = O-phospho-L-threonyl-[protein] + ADP + H(+)</text>
        <dbReference type="Rhea" id="RHEA:46608"/>
        <dbReference type="Rhea" id="RHEA-COMP:11060"/>
        <dbReference type="Rhea" id="RHEA-COMP:11605"/>
        <dbReference type="ChEBI" id="CHEBI:15378"/>
        <dbReference type="ChEBI" id="CHEBI:30013"/>
        <dbReference type="ChEBI" id="CHEBI:30616"/>
        <dbReference type="ChEBI" id="CHEBI:61977"/>
        <dbReference type="ChEBI" id="CHEBI:456216"/>
        <dbReference type="EC" id="2.7.11.1"/>
    </reaction>
</comment>
<keyword evidence="14 21" id="KW-0067">ATP-binding</keyword>
<dbReference type="SMART" id="SM00220">
    <property type="entry name" value="S_TKc"/>
    <property type="match status" value="1"/>
</dbReference>
<dbReference type="SUPFAM" id="SSF56112">
    <property type="entry name" value="Protein kinase-like (PK-like)"/>
    <property type="match status" value="1"/>
</dbReference>
<evidence type="ECO:0000256" key="15">
    <source>
        <dbReference type="ARBA" id="ARBA00022989"/>
    </source>
</evidence>
<evidence type="ECO:0000256" key="13">
    <source>
        <dbReference type="ARBA" id="ARBA00022777"/>
    </source>
</evidence>
<evidence type="ECO:0000256" key="17">
    <source>
        <dbReference type="ARBA" id="ARBA00023170"/>
    </source>
</evidence>
<dbReference type="GO" id="GO:0004674">
    <property type="term" value="F:protein serine/threonine kinase activity"/>
    <property type="evidence" value="ECO:0007669"/>
    <property type="project" value="UniProtKB-KW"/>
</dbReference>
<dbReference type="Gene3D" id="3.80.10.10">
    <property type="entry name" value="Ribonuclease Inhibitor"/>
    <property type="match status" value="3"/>
</dbReference>
<keyword evidence="9 22" id="KW-0812">Transmembrane</keyword>
<reference evidence="24 25" key="1">
    <citation type="journal article" date="2018" name="PLoS Genet.">
        <title>Population sequencing reveals clonal diversity and ancestral inbreeding in the grapevine cultivar Chardonnay.</title>
        <authorList>
            <person name="Roach M.J."/>
            <person name="Johnson D.L."/>
            <person name="Bohlmann J."/>
            <person name="van Vuuren H.J."/>
            <person name="Jones S.J."/>
            <person name="Pretorius I.S."/>
            <person name="Schmidt S.A."/>
            <person name="Borneman A.R."/>
        </authorList>
    </citation>
    <scope>NUCLEOTIDE SEQUENCE [LARGE SCALE GENOMIC DNA]</scope>
    <source>
        <strain evidence="25">cv. Chardonnay</strain>
        <tissue evidence="24">Leaf</tissue>
    </source>
</reference>
<dbReference type="InterPro" id="IPR008271">
    <property type="entry name" value="Ser/Thr_kinase_AS"/>
</dbReference>
<comment type="subcellular location">
    <subcellularLocation>
        <location evidence="1">Cell membrane</location>
        <topology evidence="1">Single-pass membrane protein</topology>
    </subcellularLocation>
    <subcellularLocation>
        <location evidence="2">Membrane</location>
        <topology evidence="2">Single-pass type I membrane protein</topology>
    </subcellularLocation>
</comment>
<accession>A0A438HA31</accession>
<keyword evidence="11" id="KW-0677">Repeat</keyword>
<evidence type="ECO:0000256" key="10">
    <source>
        <dbReference type="ARBA" id="ARBA00022729"/>
    </source>
</evidence>
<feature type="transmembrane region" description="Helical" evidence="22">
    <location>
        <begin position="639"/>
        <end position="661"/>
    </location>
</feature>
<evidence type="ECO:0000256" key="16">
    <source>
        <dbReference type="ARBA" id="ARBA00023136"/>
    </source>
</evidence>
<dbReference type="PROSITE" id="PS00108">
    <property type="entry name" value="PROTEIN_KINASE_ST"/>
    <property type="match status" value="1"/>
</dbReference>
<evidence type="ECO:0000256" key="21">
    <source>
        <dbReference type="PROSITE-ProRule" id="PRU10141"/>
    </source>
</evidence>
<dbReference type="InterPro" id="IPR003591">
    <property type="entry name" value="Leu-rich_rpt_typical-subtyp"/>
</dbReference>
<dbReference type="Proteomes" id="UP000288805">
    <property type="component" value="Unassembled WGS sequence"/>
</dbReference>
<dbReference type="InterPro" id="IPR017441">
    <property type="entry name" value="Protein_kinase_ATP_BS"/>
</dbReference>
<dbReference type="PROSITE" id="PS00107">
    <property type="entry name" value="PROTEIN_KINASE_ATP"/>
    <property type="match status" value="1"/>
</dbReference>
<dbReference type="EC" id="2.7.11.1" evidence="3"/>
<dbReference type="GO" id="GO:0005886">
    <property type="term" value="C:plasma membrane"/>
    <property type="evidence" value="ECO:0007669"/>
    <property type="project" value="UniProtKB-SubCell"/>
</dbReference>
<organism evidence="24 25">
    <name type="scientific">Vitis vinifera</name>
    <name type="common">Grape</name>
    <dbReference type="NCBI Taxonomy" id="29760"/>
    <lineage>
        <taxon>Eukaryota</taxon>
        <taxon>Viridiplantae</taxon>
        <taxon>Streptophyta</taxon>
        <taxon>Embryophyta</taxon>
        <taxon>Tracheophyta</taxon>
        <taxon>Spermatophyta</taxon>
        <taxon>Magnoliopsida</taxon>
        <taxon>eudicotyledons</taxon>
        <taxon>Gunneridae</taxon>
        <taxon>Pentapetalae</taxon>
        <taxon>rosids</taxon>
        <taxon>Vitales</taxon>
        <taxon>Vitaceae</taxon>
        <taxon>Viteae</taxon>
        <taxon>Vitis</taxon>
    </lineage>
</organism>
<evidence type="ECO:0000256" key="4">
    <source>
        <dbReference type="ARBA" id="ARBA00022475"/>
    </source>
</evidence>
<keyword evidence="16 22" id="KW-0472">Membrane</keyword>
<dbReference type="InterPro" id="IPR055414">
    <property type="entry name" value="LRR_R13L4/SHOC2-like"/>
</dbReference>
<evidence type="ECO:0000313" key="24">
    <source>
        <dbReference type="EMBL" id="RVW81309.1"/>
    </source>
</evidence>
<evidence type="ECO:0000256" key="18">
    <source>
        <dbReference type="ARBA" id="ARBA00023180"/>
    </source>
</evidence>
<dbReference type="SUPFAM" id="SSF52058">
    <property type="entry name" value="L domain-like"/>
    <property type="match status" value="3"/>
</dbReference>
<gene>
    <name evidence="24" type="primary">VvCHDp000216_29</name>
    <name evidence="24" type="ORF">CK203_038116</name>
</gene>
<dbReference type="FunFam" id="3.30.200.20:FF:000432">
    <property type="entry name" value="LRR receptor-like serine/threonine-protein kinase EFR"/>
    <property type="match status" value="1"/>
</dbReference>
<dbReference type="EMBL" id="QGNW01000254">
    <property type="protein sequence ID" value="RVW81309.1"/>
    <property type="molecule type" value="Genomic_DNA"/>
</dbReference>